<dbReference type="Proteomes" id="UP001652660">
    <property type="component" value="Chromosome 2c"/>
</dbReference>
<proteinExistence type="predicted"/>
<sequence length="213" mass="24620">MYATATRPDIMYSVSQVSRFMDNPKELHFQAVKRIIRYLKETSEYGLFYQRNRGRELVGYTNSDYASDVEDRKSTSGYVFMLSEAAILWISKKRPVVSLSTTEVEFIAAAESSCQAVWLRRILETVGRNQINPTAIYCDNSSTIKLSRNPVLHGRSKHIDIRFHFLRELTRNGMVELLHCSPQEQVADVMTKPLKLEDFIRMRDRMGVVTNVN</sequence>
<keyword evidence="1" id="KW-1185">Reference proteome</keyword>
<name>A0ABM4WMM7_COFAR</name>
<evidence type="ECO:0000313" key="1">
    <source>
        <dbReference type="Proteomes" id="UP001652660"/>
    </source>
</evidence>
<dbReference type="PANTHER" id="PTHR11439:SF517">
    <property type="entry name" value="CYSTEINE-RICH RLK (RECEPTOR-LIKE PROTEIN KINASE) 8"/>
    <property type="match status" value="1"/>
</dbReference>
<reference evidence="2" key="1">
    <citation type="submission" date="2025-08" db="UniProtKB">
        <authorList>
            <consortium name="RefSeq"/>
        </authorList>
    </citation>
    <scope>IDENTIFICATION</scope>
    <source>
        <tissue evidence="2">Leaves</tissue>
    </source>
</reference>
<dbReference type="CDD" id="cd09272">
    <property type="entry name" value="RNase_HI_RT_Ty1"/>
    <property type="match status" value="1"/>
</dbReference>
<dbReference type="PANTHER" id="PTHR11439">
    <property type="entry name" value="GAG-POL-RELATED RETROTRANSPOSON"/>
    <property type="match status" value="1"/>
</dbReference>
<evidence type="ECO:0000313" key="2">
    <source>
        <dbReference type="RefSeq" id="XP_071933045.1"/>
    </source>
</evidence>
<protein>
    <submittedName>
        <fullName evidence="2">Secreted RxLR effector protein 161-like</fullName>
    </submittedName>
</protein>
<dbReference type="GeneID" id="140035636"/>
<gene>
    <name evidence="2" type="primary">LOC140035636</name>
</gene>
<accession>A0ABM4WMM7</accession>
<organism evidence="1 2">
    <name type="scientific">Coffea arabica</name>
    <name type="common">Arabian coffee</name>
    <dbReference type="NCBI Taxonomy" id="13443"/>
    <lineage>
        <taxon>Eukaryota</taxon>
        <taxon>Viridiplantae</taxon>
        <taxon>Streptophyta</taxon>
        <taxon>Embryophyta</taxon>
        <taxon>Tracheophyta</taxon>
        <taxon>Spermatophyta</taxon>
        <taxon>Magnoliopsida</taxon>
        <taxon>eudicotyledons</taxon>
        <taxon>Gunneridae</taxon>
        <taxon>Pentapetalae</taxon>
        <taxon>asterids</taxon>
        <taxon>lamiids</taxon>
        <taxon>Gentianales</taxon>
        <taxon>Rubiaceae</taxon>
        <taxon>Ixoroideae</taxon>
        <taxon>Gardenieae complex</taxon>
        <taxon>Bertiereae - Coffeeae clade</taxon>
        <taxon>Coffeeae</taxon>
        <taxon>Coffea</taxon>
    </lineage>
</organism>
<dbReference type="RefSeq" id="XP_071933045.1">
    <property type="nucleotide sequence ID" value="XM_072076944.1"/>
</dbReference>